<evidence type="ECO:0000259" key="5">
    <source>
        <dbReference type="PROSITE" id="PS51898"/>
    </source>
</evidence>
<comment type="similarity">
    <text evidence="1">Belongs to the 'phage' integrase family.</text>
</comment>
<dbReference type="RefSeq" id="WP_106691933.1">
    <property type="nucleotide sequence ID" value="NZ_PXNQ02000008.1"/>
</dbReference>
<dbReference type="Pfam" id="PF00589">
    <property type="entry name" value="Phage_integrase"/>
    <property type="match status" value="1"/>
</dbReference>
<dbReference type="PROSITE" id="PS51898">
    <property type="entry name" value="TYR_RECOMBINASE"/>
    <property type="match status" value="1"/>
</dbReference>
<dbReference type="SUPFAM" id="SSF56349">
    <property type="entry name" value="DNA breaking-rejoining enzymes"/>
    <property type="match status" value="1"/>
</dbReference>
<keyword evidence="3" id="KW-0238">DNA-binding</keyword>
<keyword evidence="2" id="KW-0229">DNA integration</keyword>
<name>A0A3R7LJF3_9RHOB</name>
<dbReference type="AlphaFoldDB" id="A0A3R7LJF3"/>
<gene>
    <name evidence="6" type="ORF">A7A09_013760</name>
</gene>
<dbReference type="PANTHER" id="PTHR30349">
    <property type="entry name" value="PHAGE INTEGRASE-RELATED"/>
    <property type="match status" value="1"/>
</dbReference>
<dbReference type="InterPro" id="IPR010998">
    <property type="entry name" value="Integrase_recombinase_N"/>
</dbReference>
<sequence length="426" mass="47382">MAIMSRKNSVKGILYLVRSVPKRYASVESKTQVWISLHTDSRGAANAKADAVWQQQVAAWEAKLAGDTTDAEALFESARELAAARGFKYVRADKVVDLPIEQLLERIEAIGGKRQKPDVQEARALLGTVDAPEFTLSKALEAYWGLAKDKTFGKDADQLRKWKNPRKLAIRSLIEVIGDKPLSSITRDDLLDFRDSLMERIETGAIMPSTANKQLTHLGGIFSTVNEKKRLDLDLSVTGLKFKEGDKIPRPPFSDDWIRDKLLAPGALDGLNIEARTILLVMINTGARPSEIANLSADRIRLSDNVPHISIEPDGREVKSAYARRKIPLTGVSLEAMRACPNGFPRYAGKSSLSAAVNKFLRENGLMETEQHVMYSLRHSFEDRMLAAGIDDRIRRDVFGHRLDRERYGGGASLEYTLELLSAIAI</sequence>
<dbReference type="InterPro" id="IPR011010">
    <property type="entry name" value="DNA_brk_join_enz"/>
</dbReference>
<dbReference type="EMBL" id="PXNQ02000008">
    <property type="protein sequence ID" value="RNF33967.1"/>
    <property type="molecule type" value="Genomic_DNA"/>
</dbReference>
<dbReference type="InterPro" id="IPR013762">
    <property type="entry name" value="Integrase-like_cat_sf"/>
</dbReference>
<evidence type="ECO:0000313" key="6">
    <source>
        <dbReference type="EMBL" id="RNF33967.1"/>
    </source>
</evidence>
<dbReference type="GO" id="GO:0015074">
    <property type="term" value="P:DNA integration"/>
    <property type="evidence" value="ECO:0007669"/>
    <property type="project" value="UniProtKB-KW"/>
</dbReference>
<feature type="domain" description="Tyr recombinase" evidence="5">
    <location>
        <begin position="248"/>
        <end position="426"/>
    </location>
</feature>
<evidence type="ECO:0000256" key="4">
    <source>
        <dbReference type="ARBA" id="ARBA00023172"/>
    </source>
</evidence>
<reference evidence="6" key="1">
    <citation type="submission" date="2018-05" db="EMBL/GenBank/DDBJ databases">
        <title>Reclassification of Methylarcula marina and Methylarcula terricola as Paracoccus methylarcula sp.nov., comb.nov. and Paracoccus terricola comb.nov.</title>
        <authorList>
            <person name="Shmareva M.N."/>
            <person name="Doronina N.V."/>
            <person name="Vasilenko O.V."/>
            <person name="Tarlachkov S.V."/>
            <person name="Trotsenko Y.A."/>
        </authorList>
    </citation>
    <scope>NUCLEOTIDE SEQUENCE [LARGE SCALE GENOMIC DNA]</scope>
    <source>
        <strain evidence="6">VKM B-2159</strain>
    </source>
</reference>
<dbReference type="GO" id="GO:0003677">
    <property type="term" value="F:DNA binding"/>
    <property type="evidence" value="ECO:0007669"/>
    <property type="project" value="UniProtKB-KW"/>
</dbReference>
<accession>A0A3R7LJF3</accession>
<dbReference type="GO" id="GO:0006310">
    <property type="term" value="P:DNA recombination"/>
    <property type="evidence" value="ECO:0007669"/>
    <property type="project" value="UniProtKB-KW"/>
</dbReference>
<dbReference type="Proteomes" id="UP000238137">
    <property type="component" value="Unassembled WGS sequence"/>
</dbReference>
<keyword evidence="7" id="KW-1185">Reference proteome</keyword>
<dbReference type="Gene3D" id="1.10.443.10">
    <property type="entry name" value="Intergrase catalytic core"/>
    <property type="match status" value="1"/>
</dbReference>
<evidence type="ECO:0000313" key="7">
    <source>
        <dbReference type="Proteomes" id="UP000238137"/>
    </source>
</evidence>
<evidence type="ECO:0000256" key="3">
    <source>
        <dbReference type="ARBA" id="ARBA00023125"/>
    </source>
</evidence>
<dbReference type="OrthoDB" id="7222937at2"/>
<dbReference type="InterPro" id="IPR046668">
    <property type="entry name" value="DUF6538"/>
</dbReference>
<dbReference type="InterPro" id="IPR002104">
    <property type="entry name" value="Integrase_catalytic"/>
</dbReference>
<comment type="caution">
    <text evidence="6">The sequence shown here is derived from an EMBL/GenBank/DDBJ whole genome shotgun (WGS) entry which is preliminary data.</text>
</comment>
<protein>
    <submittedName>
        <fullName evidence="6">Integrase</fullName>
    </submittedName>
</protein>
<keyword evidence="4" id="KW-0233">DNA recombination</keyword>
<dbReference type="Gene3D" id="1.10.150.130">
    <property type="match status" value="1"/>
</dbReference>
<dbReference type="InterPro" id="IPR050090">
    <property type="entry name" value="Tyrosine_recombinase_XerCD"/>
</dbReference>
<evidence type="ECO:0000256" key="2">
    <source>
        <dbReference type="ARBA" id="ARBA00022908"/>
    </source>
</evidence>
<proteinExistence type="inferred from homology"/>
<dbReference type="PANTHER" id="PTHR30349:SF41">
    <property type="entry name" value="INTEGRASE_RECOMBINASE PROTEIN MJ0367-RELATED"/>
    <property type="match status" value="1"/>
</dbReference>
<dbReference type="Pfam" id="PF20172">
    <property type="entry name" value="DUF6538"/>
    <property type="match status" value="1"/>
</dbReference>
<evidence type="ECO:0000256" key="1">
    <source>
        <dbReference type="ARBA" id="ARBA00008857"/>
    </source>
</evidence>
<organism evidence="6 7">
    <name type="scientific">Paracoccus methylarcula</name>
    <dbReference type="NCBI Taxonomy" id="72022"/>
    <lineage>
        <taxon>Bacteria</taxon>
        <taxon>Pseudomonadati</taxon>
        <taxon>Pseudomonadota</taxon>
        <taxon>Alphaproteobacteria</taxon>
        <taxon>Rhodobacterales</taxon>
        <taxon>Paracoccaceae</taxon>
        <taxon>Paracoccus</taxon>
    </lineage>
</organism>